<feature type="domain" description="PglD N-terminal" evidence="3">
    <location>
        <begin position="4"/>
        <end position="79"/>
    </location>
</feature>
<dbReference type="RefSeq" id="WP_212697425.1">
    <property type="nucleotide sequence ID" value="NZ_CP058649.1"/>
</dbReference>
<protein>
    <submittedName>
        <fullName evidence="4">Acetyltransferase</fullName>
    </submittedName>
</protein>
<evidence type="ECO:0000313" key="4">
    <source>
        <dbReference type="EMBL" id="QUI21954.1"/>
    </source>
</evidence>
<dbReference type="AlphaFoldDB" id="A0A8J8MHX6"/>
<dbReference type="InterPro" id="IPR001451">
    <property type="entry name" value="Hexapep"/>
</dbReference>
<dbReference type="KEGG" id="vpy:HZI73_06405"/>
<dbReference type="Proteomes" id="UP000683246">
    <property type="component" value="Chromosome"/>
</dbReference>
<dbReference type="InterPro" id="IPR041561">
    <property type="entry name" value="PglD_N"/>
</dbReference>
<reference evidence="4" key="1">
    <citation type="submission" date="2020-07" db="EMBL/GenBank/DDBJ databases">
        <title>Vallitalea pronyensis genome.</title>
        <authorList>
            <person name="Postec A."/>
        </authorList>
    </citation>
    <scope>NUCLEOTIDE SEQUENCE</scope>
    <source>
        <strain evidence="4">FatNI3</strain>
    </source>
</reference>
<evidence type="ECO:0000313" key="5">
    <source>
        <dbReference type="Proteomes" id="UP000683246"/>
    </source>
</evidence>
<gene>
    <name evidence="4" type="ORF">HZI73_06405</name>
</gene>
<evidence type="ECO:0000259" key="3">
    <source>
        <dbReference type="Pfam" id="PF17836"/>
    </source>
</evidence>
<dbReference type="PANTHER" id="PTHR43300">
    <property type="entry name" value="ACETYLTRANSFERASE"/>
    <property type="match status" value="1"/>
</dbReference>
<dbReference type="Pfam" id="PF17836">
    <property type="entry name" value="PglD_N"/>
    <property type="match status" value="1"/>
</dbReference>
<dbReference type="Gene3D" id="3.40.50.20">
    <property type="match status" value="1"/>
</dbReference>
<feature type="binding site" evidence="2">
    <location>
        <position position="68"/>
    </location>
    <ligand>
        <name>substrate</name>
    </ligand>
</feature>
<feature type="binding site" evidence="2">
    <location>
        <position position="144"/>
    </location>
    <ligand>
        <name>acetyl-CoA</name>
        <dbReference type="ChEBI" id="CHEBI:57288"/>
    </ligand>
</feature>
<organism evidence="4 5">
    <name type="scientific">Vallitalea pronyensis</name>
    <dbReference type="NCBI Taxonomy" id="1348613"/>
    <lineage>
        <taxon>Bacteria</taxon>
        <taxon>Bacillati</taxon>
        <taxon>Bacillota</taxon>
        <taxon>Clostridia</taxon>
        <taxon>Lachnospirales</taxon>
        <taxon>Vallitaleaceae</taxon>
        <taxon>Vallitalea</taxon>
    </lineage>
</organism>
<feature type="active site" description="Proton acceptor" evidence="1">
    <location>
        <position position="135"/>
    </location>
</feature>
<dbReference type="Gene3D" id="2.160.10.10">
    <property type="entry name" value="Hexapeptide repeat proteins"/>
    <property type="match status" value="1"/>
</dbReference>
<dbReference type="InterPro" id="IPR011004">
    <property type="entry name" value="Trimer_LpxA-like_sf"/>
</dbReference>
<name>A0A8J8MHX6_9FIRM</name>
<keyword evidence="5" id="KW-1185">Reference proteome</keyword>
<dbReference type="CDD" id="cd03360">
    <property type="entry name" value="LbH_AT_putative"/>
    <property type="match status" value="1"/>
</dbReference>
<feature type="site" description="Increases basicity of active site His" evidence="1">
    <location>
        <position position="136"/>
    </location>
</feature>
<accession>A0A8J8MHX6</accession>
<dbReference type="EMBL" id="CP058649">
    <property type="protein sequence ID" value="QUI21954.1"/>
    <property type="molecule type" value="Genomic_DNA"/>
</dbReference>
<dbReference type="SUPFAM" id="SSF51161">
    <property type="entry name" value="Trimeric LpxA-like enzymes"/>
    <property type="match status" value="1"/>
</dbReference>
<dbReference type="NCBIfam" id="TIGR03570">
    <property type="entry name" value="NeuD_NnaD"/>
    <property type="match status" value="1"/>
</dbReference>
<proteinExistence type="predicted"/>
<evidence type="ECO:0000256" key="1">
    <source>
        <dbReference type="PIRSR" id="PIRSR620019-1"/>
    </source>
</evidence>
<dbReference type="InterPro" id="IPR020019">
    <property type="entry name" value="AcTrfase_PglD-like"/>
</dbReference>
<dbReference type="PANTHER" id="PTHR43300:SF7">
    <property type="entry name" value="UDP-N-ACETYLBACILLOSAMINE N-ACETYLTRANSFERASE"/>
    <property type="match status" value="1"/>
</dbReference>
<sequence>MSDKLLIFGAGGHAKVVADIALKMDRWKEIAFLDDQENTKKPMGLHVLGTIKDYHTYIEDYDIFVAIGNNKTRKNIMMTLQSEGVSMPTLIHPRAVIGKQVILACGTVVMGGVVINCCTKIGHGCIINTGATIDHDSVLDDYVHVSPGVHISGTVHIGEGTWLGTGSVVINNIIITSGCKVGAGAVVVKDIHKSGTYVGTPVRRVEG</sequence>
<dbReference type="Pfam" id="PF00132">
    <property type="entry name" value="Hexapep"/>
    <property type="match status" value="1"/>
</dbReference>
<dbReference type="InterPro" id="IPR050179">
    <property type="entry name" value="Trans_hexapeptide_repeat"/>
</dbReference>
<evidence type="ECO:0000256" key="2">
    <source>
        <dbReference type="PIRSR" id="PIRSR620019-2"/>
    </source>
</evidence>